<dbReference type="GO" id="GO:0005737">
    <property type="term" value="C:cytoplasm"/>
    <property type="evidence" value="ECO:0007669"/>
    <property type="project" value="TreeGrafter"/>
</dbReference>
<dbReference type="Pfam" id="PF14759">
    <property type="entry name" value="Reductase_C"/>
    <property type="match status" value="1"/>
</dbReference>
<dbReference type="AlphaFoldDB" id="A0A7J9UX64"/>
<dbReference type="Proteomes" id="UP000429644">
    <property type="component" value="Unassembled WGS sequence"/>
</dbReference>
<dbReference type="SUPFAM" id="SSF55424">
    <property type="entry name" value="FAD/NAD-linked reductases, dimerisation (C-terminal) domain"/>
    <property type="match status" value="1"/>
</dbReference>
<proteinExistence type="predicted"/>
<dbReference type="PRINTS" id="PR00368">
    <property type="entry name" value="FADPNR"/>
</dbReference>
<dbReference type="InterPro" id="IPR050446">
    <property type="entry name" value="FAD-oxidoreductase/Apoptosis"/>
</dbReference>
<evidence type="ECO:0000259" key="6">
    <source>
        <dbReference type="Pfam" id="PF14759"/>
    </source>
</evidence>
<dbReference type="SUPFAM" id="SSF51905">
    <property type="entry name" value="FAD/NAD(P)-binding domain"/>
    <property type="match status" value="2"/>
</dbReference>
<sequence length="378" mass="39685">MALRSAGFAGELVLLGAENHLPYDRPPLSKTVLTQGADPDLALGLEQSGVKVGLGVRATGLDLAARTLLTDAGPEPYDALVLATGAAPVLLPGGGPQLSLRTVEDALRLRERLAPGARVVLIGAGWIGAEVATAALALGCHVTCLEGLETPLAGPLGVEVGARFLPWWHDVDLSLGVRVREVVAEGVLLDDGELVPADVVLTAVGVRPETAWLAGSGLVIGPAGVPVDADRRTSDPNVYAVGDVASRWSDRLGAPVHGGHWDEAASGPTAVAATILGTPRGADEVPYFWSDQFGRKVQYVGQHRPEDTVVLREHADPEKWGAAWLDTEGRITAHLSIGFPRSMVQARAALAERRVIDPETCRDLTQPLAILEDAIKGR</sequence>
<dbReference type="InterPro" id="IPR023753">
    <property type="entry name" value="FAD/NAD-binding_dom"/>
</dbReference>
<dbReference type="EMBL" id="WHPD01001580">
    <property type="protein sequence ID" value="MPV88460.1"/>
    <property type="molecule type" value="Genomic_DNA"/>
</dbReference>
<feature type="domain" description="FAD/NAD(P)-binding" evidence="5">
    <location>
        <begin position="2"/>
        <end position="247"/>
    </location>
</feature>
<feature type="domain" description="Reductase C-terminal" evidence="6">
    <location>
        <begin position="287"/>
        <end position="368"/>
    </location>
</feature>
<comment type="cofactor">
    <cofactor evidence="1">
        <name>FAD</name>
        <dbReference type="ChEBI" id="CHEBI:57692"/>
    </cofactor>
</comment>
<evidence type="ECO:0000256" key="1">
    <source>
        <dbReference type="ARBA" id="ARBA00001974"/>
    </source>
</evidence>
<evidence type="ECO:0000256" key="3">
    <source>
        <dbReference type="ARBA" id="ARBA00022827"/>
    </source>
</evidence>
<evidence type="ECO:0000313" key="7">
    <source>
        <dbReference type="EMBL" id="MPV88460.1"/>
    </source>
</evidence>
<dbReference type="PANTHER" id="PTHR43557">
    <property type="entry name" value="APOPTOSIS-INDUCING FACTOR 1"/>
    <property type="match status" value="1"/>
</dbReference>
<evidence type="ECO:0000259" key="5">
    <source>
        <dbReference type="Pfam" id="PF07992"/>
    </source>
</evidence>
<accession>A0A7J9UX64</accession>
<keyword evidence="8" id="KW-1185">Reference proteome</keyword>
<gene>
    <name evidence="7" type="ORF">GB882_07255</name>
</gene>
<dbReference type="InterPro" id="IPR036188">
    <property type="entry name" value="FAD/NAD-bd_sf"/>
</dbReference>
<protein>
    <submittedName>
        <fullName evidence="7">Oxidoreductase</fullName>
    </submittedName>
</protein>
<dbReference type="OrthoDB" id="1145at2"/>
<dbReference type="Pfam" id="PF07992">
    <property type="entry name" value="Pyr_redox_2"/>
    <property type="match status" value="1"/>
</dbReference>
<dbReference type="Gene3D" id="3.30.390.30">
    <property type="match status" value="1"/>
</dbReference>
<dbReference type="PANTHER" id="PTHR43557:SF2">
    <property type="entry name" value="RIESKE DOMAIN-CONTAINING PROTEIN-RELATED"/>
    <property type="match status" value="1"/>
</dbReference>
<evidence type="ECO:0000313" key="8">
    <source>
        <dbReference type="Proteomes" id="UP000429644"/>
    </source>
</evidence>
<dbReference type="InterPro" id="IPR028202">
    <property type="entry name" value="Reductase_C"/>
</dbReference>
<organism evidence="7 8">
    <name type="scientific">Georgenia ruanii</name>
    <dbReference type="NCBI Taxonomy" id="348442"/>
    <lineage>
        <taxon>Bacteria</taxon>
        <taxon>Bacillati</taxon>
        <taxon>Actinomycetota</taxon>
        <taxon>Actinomycetes</taxon>
        <taxon>Micrococcales</taxon>
        <taxon>Bogoriellaceae</taxon>
        <taxon>Georgenia</taxon>
    </lineage>
</organism>
<name>A0A7J9UX64_9MICO</name>
<dbReference type="Gene3D" id="3.50.50.60">
    <property type="entry name" value="FAD/NAD(P)-binding domain"/>
    <property type="match status" value="2"/>
</dbReference>
<keyword evidence="3" id="KW-0274">FAD</keyword>
<evidence type="ECO:0000256" key="2">
    <source>
        <dbReference type="ARBA" id="ARBA00022630"/>
    </source>
</evidence>
<keyword evidence="2" id="KW-0285">Flavoprotein</keyword>
<dbReference type="GO" id="GO:0016651">
    <property type="term" value="F:oxidoreductase activity, acting on NAD(P)H"/>
    <property type="evidence" value="ECO:0007669"/>
    <property type="project" value="TreeGrafter"/>
</dbReference>
<dbReference type="PRINTS" id="PR00411">
    <property type="entry name" value="PNDRDTASEI"/>
</dbReference>
<reference evidence="7 8" key="1">
    <citation type="submission" date="2019-10" db="EMBL/GenBank/DDBJ databases">
        <title>Georgenia wutianyii sp. nov. and Georgenia yuyongxinii sp. nov. isolated from plateau pika (Ochotona curzoniae) in the Qinghai-Tibet plateau of China.</title>
        <authorList>
            <person name="Tian Z."/>
        </authorList>
    </citation>
    <scope>NUCLEOTIDE SEQUENCE [LARGE SCALE GENOMIC DNA]</scope>
    <source>
        <strain evidence="7 8">JCM 15130</strain>
    </source>
</reference>
<keyword evidence="4" id="KW-0560">Oxidoreductase</keyword>
<dbReference type="InterPro" id="IPR016156">
    <property type="entry name" value="FAD/NAD-linked_Rdtase_dimer_sf"/>
</dbReference>
<evidence type="ECO:0000256" key="4">
    <source>
        <dbReference type="ARBA" id="ARBA00023002"/>
    </source>
</evidence>
<comment type="caution">
    <text evidence="7">The sequence shown here is derived from an EMBL/GenBank/DDBJ whole genome shotgun (WGS) entry which is preliminary data.</text>
</comment>